<dbReference type="FunFam" id="3.80.10.10:FF:000434">
    <property type="entry name" value="Relaxin family peptide receptor 1"/>
    <property type="match status" value="1"/>
</dbReference>
<keyword evidence="11 15" id="KW-1015">Disulfide bond</keyword>
<dbReference type="GO" id="GO:0007189">
    <property type="term" value="P:adenylate cyclase-activating G protein-coupled receptor signaling pathway"/>
    <property type="evidence" value="ECO:0007669"/>
    <property type="project" value="TreeGrafter"/>
</dbReference>
<dbReference type="InterPro" id="IPR043128">
    <property type="entry name" value="Rev_trsase/Diguanyl_cyclase"/>
</dbReference>
<proteinExistence type="inferred from homology"/>
<evidence type="ECO:0000256" key="6">
    <source>
        <dbReference type="ARBA" id="ARBA00022692"/>
    </source>
</evidence>
<evidence type="ECO:0000313" key="20">
    <source>
        <dbReference type="Proteomes" id="UP001274896"/>
    </source>
</evidence>
<feature type="coiled-coil region" evidence="16">
    <location>
        <begin position="561"/>
        <end position="591"/>
    </location>
</feature>
<dbReference type="InterPro" id="IPR036055">
    <property type="entry name" value="LDL_receptor-like_sf"/>
</dbReference>
<evidence type="ECO:0000256" key="10">
    <source>
        <dbReference type="ARBA" id="ARBA00023136"/>
    </source>
</evidence>
<evidence type="ECO:0000256" key="3">
    <source>
        <dbReference type="ARBA" id="ARBA00012180"/>
    </source>
</evidence>
<dbReference type="InterPro" id="IPR000276">
    <property type="entry name" value="GPCR_Rhodpsn"/>
</dbReference>
<dbReference type="InterPro" id="IPR017452">
    <property type="entry name" value="GPCR_Rhodpsn_7TM"/>
</dbReference>
<dbReference type="InterPro" id="IPR002131">
    <property type="entry name" value="Gphrmn_rcpt_fam"/>
</dbReference>
<evidence type="ECO:0000256" key="7">
    <source>
        <dbReference type="ARBA" id="ARBA00022737"/>
    </source>
</evidence>
<dbReference type="Pfam" id="PF00001">
    <property type="entry name" value="7tm_1"/>
    <property type="match status" value="1"/>
</dbReference>
<dbReference type="EC" id="3.1.26.4" evidence="3"/>
<evidence type="ECO:0000256" key="17">
    <source>
        <dbReference type="SAM" id="Phobius"/>
    </source>
</evidence>
<keyword evidence="7" id="KW-0677">Repeat</keyword>
<dbReference type="FunFam" id="4.10.400.10:FF:000014">
    <property type="entry name" value="Relaxin family peptide receptor 1"/>
    <property type="match status" value="1"/>
</dbReference>
<evidence type="ECO:0000256" key="15">
    <source>
        <dbReference type="PROSITE-ProRule" id="PRU00124"/>
    </source>
</evidence>
<evidence type="ECO:0000256" key="1">
    <source>
        <dbReference type="ARBA" id="ARBA00004651"/>
    </source>
</evidence>
<dbReference type="InterPro" id="IPR003591">
    <property type="entry name" value="Leu-rich_rpt_typical-subtyp"/>
</dbReference>
<keyword evidence="9" id="KW-0297">G-protein coupled receptor</keyword>
<dbReference type="Pfam" id="PF00078">
    <property type="entry name" value="RVT_1"/>
    <property type="match status" value="1"/>
</dbReference>
<dbReference type="InterPro" id="IPR000477">
    <property type="entry name" value="RT_dom"/>
</dbReference>
<keyword evidence="13" id="KW-0325">Glycoprotein</keyword>
<keyword evidence="10 17" id="KW-0472">Membrane</keyword>
<reference evidence="19" key="1">
    <citation type="submission" date="2023-06" db="EMBL/GenBank/DDBJ databases">
        <title>Male Hemibagrus guttatus genome.</title>
        <authorList>
            <person name="Bian C."/>
        </authorList>
    </citation>
    <scope>NUCLEOTIDE SEQUENCE</scope>
    <source>
        <strain evidence="19">Male_cb2023</strain>
        <tissue evidence="19">Muscle</tissue>
    </source>
</reference>
<keyword evidence="12" id="KW-0675">Receptor</keyword>
<dbReference type="SUPFAM" id="SSF81321">
    <property type="entry name" value="Family A G protein-coupled receptor-like"/>
    <property type="match status" value="1"/>
</dbReference>
<dbReference type="PANTHER" id="PTHR24372:SF72">
    <property type="entry name" value="RELAXIN RECEPTOR 2"/>
    <property type="match status" value="1"/>
</dbReference>
<sequence length="1491" mass="171030">METSVRLKRWLLTLGEHRVAILHCSLTDSLWRSSRAANFFGLHLAENFDWSLNTSSISKKASSFLQSLLPVEAEESPSPYPHPDRVLQRDYQEHPEQLHHCLILSSLIMDIYFTRCICKANSIVDDRTRPSHTLFTLLPSGKSRSIRAHTSRLLNSVFPQAIRYYILFILLFFLFLETANVLASRVMMEGCPLGQFPCGNTSMCLPQALQCNGHRDCENGADEDYCGDNSGWADIFDQTITKKAEPQDLSDACCMFMSFSLFLSIKALQQYPESCDCTKTEVECVGVNLRIVPLLSSNVTWLSLKSNDLRELPDDVFSKYTDLQRLFLQNNSIHTVSSRAFSGLFRLRKLAPVEIGLLLVEEVEEGGECTDRERRGKVSCELEEKEKFWSELDEVMESIPTGERVVIGADFNGHVGEGNIGDEEVMGKFGVKERNLEGQMVVDFAKRMDMAVVNTYFQKREEHRVTYKSGGRRTQKKRSKIEKKTKWWELKKEECCKEFRQKLRQALGGQVVLPDDWETTAEVIRETGRKVLGVSSGRRKEDKETWWWNEEVQDSIQRKRLAKKKWDMDRTEENRQEYKELQRRVKREVSKQKQHMTSCTLVLDQLSEEVRQESPWTMMFADDIVICSESREQVEENLERWRFALERRGMKGSRSKTEYMCVNEREGSGTVRLQGEEVKKVQEFKYLGSTVQSNGECGKEVKKRVQAETVSLRKRQESELEVAELKMLRFLSQNYITSVSPDVFRDLHKLQWLVLDHNPLRSISHDIFIGLKSLIFLSLEHGKRYLHDYPCRGQCGAYLLHQAPEVLLQDLRLPQPDGGPQLCWFSTAGTCAVTSRTQATGRQRVCTLPLVMVVWTCLTMESLMTTTSHSVSRRGEKRFWVEISKTGGSRGGEVLARGLACVFHSCYIQAVWYLGAGVNETWPGHVLGALGLGREVHGVEIMGVFVSHRKFTWDRSMVNTSLLQLSELSLCNYMPLLSWLDLAENHIEVLNYSTLMTCSELTVLSLRDNKIRTLPENTFQSHGELVELDLSCNRIADLPINIFKNLKSLLKLNISHNPLLHIHGGHFDHLVQLESLGLEDIEIPDIQTKMFLPMSKLSYMYVLYFKDFHYCSYAPHVRKCKPNTDGISSFEDLLANMILRVSVWVMAFITCFGNLFVIGMRSCIRAENNLHAVCIKVLCCADCLMGVYLFFLGVFDVKFRGEYNRNALLWMESQECRTIGFLAMLSSEVSVLLLTYLTLEKFLVIGFPFSHLRPGKLQTGVVLVSIWLLGLLIAGVPLLSDDLFGNYYGRNGVCFPLHSDRLEKPTAKAYSTGIFLGLNLLAFLVIVFCYSSMFYSIYKTGINATDVRNRLHKDVSVANRFFFIVFSDALCWIPIFLVKTFSLLKMEIPGIYYRSHMLPEDRRGTINSWVVIFILPINSALNPILYTLTTSFFREQVELLLCRWQRSSSTMKDRKSLTSSTIYMETSRHTFYHSKGKFSRVSYPDVDARYG</sequence>
<dbReference type="PROSITE" id="PS51450">
    <property type="entry name" value="LRR"/>
    <property type="match status" value="3"/>
</dbReference>
<dbReference type="Pfam" id="PF13855">
    <property type="entry name" value="LRR_8"/>
    <property type="match status" value="3"/>
</dbReference>
<dbReference type="PROSITE" id="PS50068">
    <property type="entry name" value="LDLRA_2"/>
    <property type="match status" value="1"/>
</dbReference>
<feature type="transmembrane region" description="Helical" evidence="17">
    <location>
        <begin position="1137"/>
        <end position="1158"/>
    </location>
</feature>
<dbReference type="GO" id="GO:0009755">
    <property type="term" value="P:hormone-mediated signaling pathway"/>
    <property type="evidence" value="ECO:0007669"/>
    <property type="project" value="TreeGrafter"/>
</dbReference>
<dbReference type="Gene3D" id="3.30.70.270">
    <property type="match status" value="1"/>
</dbReference>
<protein>
    <recommendedName>
        <fullName evidence="3">ribonuclease H</fullName>
        <ecNumber evidence="3">3.1.26.4</ecNumber>
    </recommendedName>
</protein>
<evidence type="ECO:0000256" key="5">
    <source>
        <dbReference type="ARBA" id="ARBA00022614"/>
    </source>
</evidence>
<feature type="disulfide bond" evidence="15">
    <location>
        <begin position="211"/>
        <end position="226"/>
    </location>
</feature>
<feature type="transmembrane region" description="Helical" evidence="17">
    <location>
        <begin position="1357"/>
        <end position="1377"/>
    </location>
</feature>
<dbReference type="SUPFAM" id="SSF52058">
    <property type="entry name" value="L domain-like"/>
    <property type="match status" value="2"/>
</dbReference>
<dbReference type="Gene3D" id="1.20.1070.10">
    <property type="entry name" value="Rhodopsin 7-helix transmembrane proteins"/>
    <property type="match status" value="1"/>
</dbReference>
<dbReference type="SMART" id="SM00192">
    <property type="entry name" value="LDLa"/>
    <property type="match status" value="1"/>
</dbReference>
<dbReference type="PRINTS" id="PR00373">
    <property type="entry name" value="GLYCHORMONER"/>
</dbReference>
<dbReference type="EMBL" id="JAUCMX010000015">
    <property type="protein sequence ID" value="KAK3521987.1"/>
    <property type="molecule type" value="Genomic_DNA"/>
</dbReference>
<dbReference type="InterPro" id="IPR002172">
    <property type="entry name" value="LDrepeatLR_classA_rpt"/>
</dbReference>
<feature type="transmembrane region" description="Helical" evidence="17">
    <location>
        <begin position="1260"/>
        <end position="1280"/>
    </location>
</feature>
<comment type="caution">
    <text evidence="15">Lacks conserved residue(s) required for the propagation of feature annotation.</text>
</comment>
<dbReference type="PANTHER" id="PTHR24372">
    <property type="entry name" value="GLYCOPROTEIN HORMONE RECEPTOR"/>
    <property type="match status" value="1"/>
</dbReference>
<dbReference type="Gene3D" id="3.80.10.10">
    <property type="entry name" value="Ribonuclease Inhibitor"/>
    <property type="match status" value="3"/>
</dbReference>
<dbReference type="GO" id="GO:0005886">
    <property type="term" value="C:plasma membrane"/>
    <property type="evidence" value="ECO:0007669"/>
    <property type="project" value="UniProtKB-SubCell"/>
</dbReference>
<comment type="similarity">
    <text evidence="2">Belongs to the beta type-B retroviral polymerase family. HERV class-II K(HML-2) pol subfamily.</text>
</comment>
<organism evidence="19 20">
    <name type="scientific">Hemibagrus guttatus</name>
    <dbReference type="NCBI Taxonomy" id="175788"/>
    <lineage>
        <taxon>Eukaryota</taxon>
        <taxon>Metazoa</taxon>
        <taxon>Chordata</taxon>
        <taxon>Craniata</taxon>
        <taxon>Vertebrata</taxon>
        <taxon>Euteleostomi</taxon>
        <taxon>Actinopterygii</taxon>
        <taxon>Neopterygii</taxon>
        <taxon>Teleostei</taxon>
        <taxon>Ostariophysi</taxon>
        <taxon>Siluriformes</taxon>
        <taxon>Bagridae</taxon>
        <taxon>Hemibagrus</taxon>
    </lineage>
</organism>
<keyword evidence="6 17" id="KW-0812">Transmembrane</keyword>
<evidence type="ECO:0000256" key="14">
    <source>
        <dbReference type="ARBA" id="ARBA00023224"/>
    </source>
</evidence>
<dbReference type="PROSITE" id="PS01209">
    <property type="entry name" value="LDLRA_1"/>
    <property type="match status" value="1"/>
</dbReference>
<dbReference type="InterPro" id="IPR043502">
    <property type="entry name" value="DNA/RNA_pol_sf"/>
</dbReference>
<dbReference type="Pfam" id="PF00057">
    <property type="entry name" value="Ldl_recept_a"/>
    <property type="match status" value="1"/>
</dbReference>
<evidence type="ECO:0000256" key="9">
    <source>
        <dbReference type="ARBA" id="ARBA00023040"/>
    </source>
</evidence>
<evidence type="ECO:0000259" key="18">
    <source>
        <dbReference type="PROSITE" id="PS50262"/>
    </source>
</evidence>
<dbReference type="InterPro" id="IPR032675">
    <property type="entry name" value="LRR_dom_sf"/>
</dbReference>
<dbReference type="GO" id="GO:0016500">
    <property type="term" value="F:protein-hormone receptor activity"/>
    <property type="evidence" value="ECO:0007669"/>
    <property type="project" value="InterPro"/>
</dbReference>
<accession>A0AAE0UW67</accession>
<keyword evidence="8 17" id="KW-1133">Transmembrane helix</keyword>
<dbReference type="InterPro" id="IPR036691">
    <property type="entry name" value="Endo/exonu/phosph_ase_sf"/>
</dbReference>
<dbReference type="InterPro" id="IPR023415">
    <property type="entry name" value="LDLR_class-A_CS"/>
</dbReference>
<feature type="transmembrane region" description="Helical" evidence="17">
    <location>
        <begin position="1219"/>
        <end position="1239"/>
    </location>
</feature>
<dbReference type="FunFam" id="1.20.1070.10:FF:000023">
    <property type="entry name" value="Relaxin family peptide receptor 1"/>
    <property type="match status" value="1"/>
</dbReference>
<evidence type="ECO:0000256" key="11">
    <source>
        <dbReference type="ARBA" id="ARBA00023157"/>
    </source>
</evidence>
<dbReference type="SMART" id="SM00369">
    <property type="entry name" value="LRR_TYP"/>
    <property type="match status" value="8"/>
</dbReference>
<feature type="transmembrane region" description="Helical" evidence="17">
    <location>
        <begin position="1170"/>
        <end position="1195"/>
    </location>
</feature>
<evidence type="ECO:0000256" key="13">
    <source>
        <dbReference type="ARBA" id="ARBA00023180"/>
    </source>
</evidence>
<keyword evidence="4" id="KW-1003">Cell membrane</keyword>
<evidence type="ECO:0000256" key="4">
    <source>
        <dbReference type="ARBA" id="ARBA00022475"/>
    </source>
</evidence>
<keyword evidence="14" id="KW-0807">Transducer</keyword>
<dbReference type="InterPro" id="IPR001611">
    <property type="entry name" value="Leu-rich_rpt"/>
</dbReference>
<feature type="transmembrane region" description="Helical" evidence="17">
    <location>
        <begin position="162"/>
        <end position="183"/>
    </location>
</feature>
<keyword evidence="20" id="KW-1185">Reference proteome</keyword>
<dbReference type="PROSITE" id="PS50262">
    <property type="entry name" value="G_PROTEIN_RECEP_F1_2"/>
    <property type="match status" value="1"/>
</dbReference>
<dbReference type="Gene3D" id="3.60.10.10">
    <property type="entry name" value="Endonuclease/exonuclease/phosphatase"/>
    <property type="match status" value="1"/>
</dbReference>
<dbReference type="SUPFAM" id="SSF57424">
    <property type="entry name" value="LDL receptor-like module"/>
    <property type="match status" value="1"/>
</dbReference>
<dbReference type="Gene3D" id="4.10.400.10">
    <property type="entry name" value="Low-density Lipoprotein Receptor"/>
    <property type="match status" value="1"/>
</dbReference>
<name>A0AAE0UW67_9TELE</name>
<feature type="domain" description="G-protein coupled receptors family 1 profile" evidence="18">
    <location>
        <begin position="1153"/>
        <end position="1426"/>
    </location>
</feature>
<comment type="caution">
    <text evidence="19">The sequence shown here is derived from an EMBL/GenBank/DDBJ whole genome shotgun (WGS) entry which is preliminary data.</text>
</comment>
<evidence type="ECO:0000256" key="12">
    <source>
        <dbReference type="ARBA" id="ARBA00023170"/>
    </source>
</evidence>
<evidence type="ECO:0000313" key="19">
    <source>
        <dbReference type="EMBL" id="KAK3521987.1"/>
    </source>
</evidence>
<dbReference type="CDD" id="cd00112">
    <property type="entry name" value="LDLa"/>
    <property type="match status" value="1"/>
</dbReference>
<dbReference type="Proteomes" id="UP001274896">
    <property type="component" value="Unassembled WGS sequence"/>
</dbReference>
<keyword evidence="16" id="KW-0175">Coiled coil</keyword>
<feature type="transmembrane region" description="Helical" evidence="17">
    <location>
        <begin position="1314"/>
        <end position="1337"/>
    </location>
</feature>
<comment type="subcellular location">
    <subcellularLocation>
        <location evidence="1">Cell membrane</location>
        <topology evidence="1">Multi-pass membrane protein</topology>
    </subcellularLocation>
</comment>
<evidence type="ECO:0000256" key="2">
    <source>
        <dbReference type="ARBA" id="ARBA00010879"/>
    </source>
</evidence>
<dbReference type="GO" id="GO:0004523">
    <property type="term" value="F:RNA-DNA hybrid ribonuclease activity"/>
    <property type="evidence" value="ECO:0007669"/>
    <property type="project" value="UniProtKB-EC"/>
</dbReference>
<dbReference type="GO" id="GO:0008528">
    <property type="term" value="F:G protein-coupled peptide receptor activity"/>
    <property type="evidence" value="ECO:0007669"/>
    <property type="project" value="TreeGrafter"/>
</dbReference>
<evidence type="ECO:0000256" key="8">
    <source>
        <dbReference type="ARBA" id="ARBA00022989"/>
    </source>
</evidence>
<gene>
    <name evidence="19" type="ORF">QTP70_020610</name>
</gene>
<dbReference type="PRINTS" id="PR00237">
    <property type="entry name" value="GPCRRHODOPSN"/>
</dbReference>
<evidence type="ECO:0000256" key="16">
    <source>
        <dbReference type="SAM" id="Coils"/>
    </source>
</evidence>
<feature type="transmembrane region" description="Helical" evidence="17">
    <location>
        <begin position="1406"/>
        <end position="1426"/>
    </location>
</feature>
<keyword evidence="5" id="KW-0433">Leucine-rich repeat</keyword>
<dbReference type="SUPFAM" id="SSF56672">
    <property type="entry name" value="DNA/RNA polymerases"/>
    <property type="match status" value="1"/>
</dbReference>